<dbReference type="PANTHER" id="PTHR24276">
    <property type="entry name" value="POLYSERASE-RELATED"/>
    <property type="match status" value="1"/>
</dbReference>
<dbReference type="FunFam" id="2.40.10.10:FF:000047">
    <property type="entry name" value="Trypsin eta"/>
    <property type="match status" value="1"/>
</dbReference>
<dbReference type="InterPro" id="IPR033116">
    <property type="entry name" value="TRYPSIN_SER"/>
</dbReference>
<keyword evidence="3" id="KW-0964">Secreted</keyword>
<feature type="domain" description="Peptidase S1" evidence="14">
    <location>
        <begin position="24"/>
        <end position="243"/>
    </location>
</feature>
<dbReference type="GO" id="GO:0004252">
    <property type="term" value="F:serine-type endopeptidase activity"/>
    <property type="evidence" value="ECO:0007669"/>
    <property type="project" value="UniProtKB-EC"/>
</dbReference>
<gene>
    <name evidence="15" type="primary">CG17240</name>
</gene>
<dbReference type="Pfam" id="PF00089">
    <property type="entry name" value="Trypsin"/>
    <property type="match status" value="1"/>
</dbReference>
<sequence>MLLHWLVLVASVTLISAGSSPERIVGGHPVLISEVPWQAALMYSEKYICGAVIYSDKIIITAAHCVERPFDTLYSVRVGSVWKDLGGQHARVAVIRKHEDYVSSTILFNDIAVIRLVDSLIFNADVRPIPLADSAPAAGTEASVSGWGEIGILWLQPASLLKTSVKILDPNVCKRSYQYITKTMICAAALLKDSCHGDSGGPLVSGGQLVGIVSYGIGCANPFFPGVYANVAELKPWILNAIEQL</sequence>
<dbReference type="GO" id="GO:0016485">
    <property type="term" value="P:protein processing"/>
    <property type="evidence" value="ECO:0007669"/>
    <property type="project" value="UniProtKB-ARBA"/>
</dbReference>
<proteinExistence type="inferred from homology"/>
<comment type="subcellular location">
    <subcellularLocation>
        <location evidence="1">Secreted</location>
        <location evidence="1">Extracellular space</location>
    </subcellularLocation>
</comment>
<evidence type="ECO:0000256" key="4">
    <source>
        <dbReference type="ARBA" id="ARBA00022670"/>
    </source>
</evidence>
<dbReference type="Gene3D" id="2.40.10.10">
    <property type="entry name" value="Trypsin-like serine proteases"/>
    <property type="match status" value="1"/>
</dbReference>
<name>A7DZ29_DROME</name>
<dbReference type="SMART" id="SM00020">
    <property type="entry name" value="Tryp_SPc"/>
    <property type="match status" value="1"/>
</dbReference>
<reference evidence="15" key="1">
    <citation type="journal article" date="2007" name="Mol. Biol. Evol.">
        <title>Molecular population genetics of female-expressed mating-induced serine proteases in Drosophila melanogaster.</title>
        <authorList>
            <person name="Lawniczak M.K.N."/>
            <person name="Begun D.J."/>
        </authorList>
    </citation>
    <scope>NUCLEOTIDE SEQUENCE</scope>
    <source>
        <strain evidence="15">Malawi29</strain>
    </source>
</reference>
<organism evidence="15">
    <name type="scientific">Drosophila melanogaster</name>
    <name type="common">Fruit fly</name>
    <dbReference type="NCBI Taxonomy" id="7227"/>
    <lineage>
        <taxon>Eukaryota</taxon>
        <taxon>Metazoa</taxon>
        <taxon>Ecdysozoa</taxon>
        <taxon>Arthropoda</taxon>
        <taxon>Hexapoda</taxon>
        <taxon>Insecta</taxon>
        <taxon>Pterygota</taxon>
        <taxon>Neoptera</taxon>
        <taxon>Endopterygota</taxon>
        <taxon>Diptera</taxon>
        <taxon>Brachycera</taxon>
        <taxon>Muscomorpha</taxon>
        <taxon>Ephydroidea</taxon>
        <taxon>Drosophilidae</taxon>
        <taxon>Drosophila</taxon>
        <taxon>Sophophora</taxon>
    </lineage>
</organism>
<dbReference type="InterPro" id="IPR050430">
    <property type="entry name" value="Peptidase_S1"/>
</dbReference>
<evidence type="ECO:0000313" key="15">
    <source>
        <dbReference type="EMBL" id="CAO78832.1"/>
    </source>
</evidence>
<keyword evidence="4 12" id="KW-0645">Protease</keyword>
<dbReference type="InterPro" id="IPR018114">
    <property type="entry name" value="TRYPSIN_HIS"/>
</dbReference>
<keyword evidence="6 12" id="KW-0378">Hydrolase</keyword>
<evidence type="ECO:0000256" key="9">
    <source>
        <dbReference type="ARBA" id="ARBA00023157"/>
    </source>
</evidence>
<evidence type="ECO:0000256" key="8">
    <source>
        <dbReference type="ARBA" id="ARBA00023145"/>
    </source>
</evidence>
<keyword evidence="7 12" id="KW-0720">Serine protease</keyword>
<evidence type="ECO:0000256" key="13">
    <source>
        <dbReference type="SAM" id="SignalP"/>
    </source>
</evidence>
<dbReference type="CDD" id="cd00190">
    <property type="entry name" value="Tryp_SPc"/>
    <property type="match status" value="1"/>
</dbReference>
<evidence type="ECO:0000256" key="1">
    <source>
        <dbReference type="ARBA" id="ARBA00004239"/>
    </source>
</evidence>
<dbReference type="InterPro" id="IPR009003">
    <property type="entry name" value="Peptidase_S1_PA"/>
</dbReference>
<dbReference type="PROSITE" id="PS50240">
    <property type="entry name" value="TRYPSIN_DOM"/>
    <property type="match status" value="1"/>
</dbReference>
<evidence type="ECO:0000256" key="5">
    <source>
        <dbReference type="ARBA" id="ARBA00022729"/>
    </source>
</evidence>
<dbReference type="PRINTS" id="PR00722">
    <property type="entry name" value="CHYMOTRYPSIN"/>
</dbReference>
<dbReference type="GO" id="GO:0005576">
    <property type="term" value="C:extracellular region"/>
    <property type="evidence" value="ECO:0007669"/>
    <property type="project" value="UniProtKB-SubCell"/>
</dbReference>
<dbReference type="PANTHER" id="PTHR24276:SF91">
    <property type="entry name" value="AT26814P-RELATED"/>
    <property type="match status" value="1"/>
</dbReference>
<dbReference type="MEROPS" id="S01.A11"/>
<accession>A7DZ29</accession>
<dbReference type="InterPro" id="IPR043504">
    <property type="entry name" value="Peptidase_S1_PA_chymotrypsin"/>
</dbReference>
<dbReference type="PROSITE" id="PS00134">
    <property type="entry name" value="TRYPSIN_HIS"/>
    <property type="match status" value="1"/>
</dbReference>
<dbReference type="InterPro" id="IPR001254">
    <property type="entry name" value="Trypsin_dom"/>
</dbReference>
<feature type="signal peptide" evidence="13">
    <location>
        <begin position="1"/>
        <end position="17"/>
    </location>
</feature>
<evidence type="ECO:0000256" key="12">
    <source>
        <dbReference type="RuleBase" id="RU363034"/>
    </source>
</evidence>
<feature type="chain" id="PRO_5002708046" description="trypsin" evidence="13">
    <location>
        <begin position="18"/>
        <end position="245"/>
    </location>
</feature>
<keyword evidence="5 13" id="KW-0732">Signal</keyword>
<keyword evidence="8" id="KW-0865">Zymogen</keyword>
<dbReference type="AlphaFoldDB" id="A7DZ29"/>
<evidence type="ECO:0000256" key="6">
    <source>
        <dbReference type="ARBA" id="ARBA00022801"/>
    </source>
</evidence>
<dbReference type="PROSITE" id="PS00135">
    <property type="entry name" value="TRYPSIN_SER"/>
    <property type="match status" value="1"/>
</dbReference>
<evidence type="ECO:0000259" key="14">
    <source>
        <dbReference type="PROSITE" id="PS50240"/>
    </source>
</evidence>
<dbReference type="EMBL" id="AM765931">
    <property type="protein sequence ID" value="CAO78832.1"/>
    <property type="molecule type" value="Genomic_DNA"/>
</dbReference>
<comment type="similarity">
    <text evidence="2">Belongs to the peptidase S1 family.</text>
</comment>
<reference evidence="15" key="2">
    <citation type="submission" date="2007-06" db="EMBL/GenBank/DDBJ databases">
        <authorList>
            <person name="Lawniczak M."/>
        </authorList>
    </citation>
    <scope>NUCLEOTIDE SEQUENCE</scope>
    <source>
        <strain evidence="15">Malawi29</strain>
    </source>
</reference>
<keyword evidence="9" id="KW-1015">Disulfide bond</keyword>
<dbReference type="OrthoDB" id="10059102at2759"/>
<evidence type="ECO:0000256" key="7">
    <source>
        <dbReference type="ARBA" id="ARBA00022825"/>
    </source>
</evidence>
<dbReference type="SUPFAM" id="SSF50494">
    <property type="entry name" value="Trypsin-like serine proteases"/>
    <property type="match status" value="1"/>
</dbReference>
<evidence type="ECO:0000256" key="10">
    <source>
        <dbReference type="ARBA" id="ARBA00036320"/>
    </source>
</evidence>
<dbReference type="ExpressionAtlas" id="A7DZ29">
    <property type="expression patterns" value="baseline and differential"/>
</dbReference>
<protein>
    <recommendedName>
        <fullName evidence="11">trypsin</fullName>
        <ecNumber evidence="11">3.4.21.4</ecNumber>
    </recommendedName>
</protein>
<evidence type="ECO:0000256" key="11">
    <source>
        <dbReference type="ARBA" id="ARBA00038868"/>
    </source>
</evidence>
<evidence type="ECO:0000256" key="2">
    <source>
        <dbReference type="ARBA" id="ARBA00007664"/>
    </source>
</evidence>
<dbReference type="VEuPathDB" id="VectorBase:FBgn0011832"/>
<comment type="catalytic activity">
    <reaction evidence="10">
        <text>Preferential cleavage: Arg-|-Xaa, Lys-|-Xaa.</text>
        <dbReference type="EC" id="3.4.21.4"/>
    </reaction>
</comment>
<dbReference type="HOGENOM" id="CLU_006842_7_0_1"/>
<evidence type="ECO:0000256" key="3">
    <source>
        <dbReference type="ARBA" id="ARBA00022525"/>
    </source>
</evidence>
<dbReference type="EC" id="3.4.21.4" evidence="11"/>
<dbReference type="InterPro" id="IPR001314">
    <property type="entry name" value="Peptidase_S1A"/>
</dbReference>